<gene>
    <name evidence="2" type="ORF">H6H00_28110</name>
</gene>
<evidence type="ECO:0000313" key="3">
    <source>
        <dbReference type="Proteomes" id="UP000515728"/>
    </source>
</evidence>
<keyword evidence="3" id="KW-1185">Reference proteome</keyword>
<proteinExistence type="predicted"/>
<dbReference type="EMBL" id="CP060131">
    <property type="protein sequence ID" value="QNG51913.1"/>
    <property type="molecule type" value="Genomic_DNA"/>
</dbReference>
<feature type="region of interest" description="Disordered" evidence="1">
    <location>
        <begin position="34"/>
        <end position="71"/>
    </location>
</feature>
<evidence type="ECO:0000313" key="2">
    <source>
        <dbReference type="EMBL" id="QNG51913.1"/>
    </source>
</evidence>
<sequence>MTLLVSTALVNFSWSNDHKPDLSEVLAALGPGRRWTRSRRTDAPAAGEPGGQLARPPAVSTTRYDDLDDGGPFDAANLDHDAARRFLDLALDGSFGDHYRRAAELGTALAVEHGFGDDPQRVAEAIVVFVDPRHR</sequence>
<name>A0A7G7MGK2_9PSEU</name>
<organism evidence="2 3">
    <name type="scientific">Pseudonocardia petroleophila</name>
    <dbReference type="NCBI Taxonomy" id="37331"/>
    <lineage>
        <taxon>Bacteria</taxon>
        <taxon>Bacillati</taxon>
        <taxon>Actinomycetota</taxon>
        <taxon>Actinomycetes</taxon>
        <taxon>Pseudonocardiales</taxon>
        <taxon>Pseudonocardiaceae</taxon>
        <taxon>Pseudonocardia</taxon>
    </lineage>
</organism>
<dbReference type="KEGG" id="ppel:H6H00_28110"/>
<dbReference type="AlphaFoldDB" id="A0A7G7MGK2"/>
<dbReference type="Proteomes" id="UP000515728">
    <property type="component" value="Chromosome"/>
</dbReference>
<reference evidence="2 3" key="1">
    <citation type="submission" date="2020-08" db="EMBL/GenBank/DDBJ databases">
        <authorList>
            <person name="Mo P."/>
        </authorList>
    </citation>
    <scope>NUCLEOTIDE SEQUENCE [LARGE SCALE GENOMIC DNA]</scope>
    <source>
        <strain evidence="2 3">CGMCC 4.1532</strain>
    </source>
</reference>
<dbReference type="RefSeq" id="WP_185718665.1">
    <property type="nucleotide sequence ID" value="NZ_BAAAWI010000001.1"/>
</dbReference>
<evidence type="ECO:0000256" key="1">
    <source>
        <dbReference type="SAM" id="MobiDB-lite"/>
    </source>
</evidence>
<protein>
    <submittedName>
        <fullName evidence="2">Uncharacterized protein</fullName>
    </submittedName>
</protein>
<accession>A0A7G7MGK2</accession>